<evidence type="ECO:0000256" key="5">
    <source>
        <dbReference type="ARBA" id="ARBA00022679"/>
    </source>
</evidence>
<dbReference type="InterPro" id="IPR011611">
    <property type="entry name" value="PfkB_dom"/>
</dbReference>
<dbReference type="FunFam" id="3.40.1190.20:FF:000014">
    <property type="entry name" value="ADO1p Adenosine kinase"/>
    <property type="match status" value="1"/>
</dbReference>
<dbReference type="InterPro" id="IPR002173">
    <property type="entry name" value="Carboh/pur_kinase_PfkB_CS"/>
</dbReference>
<dbReference type="Pfam" id="PF00294">
    <property type="entry name" value="PfkB"/>
    <property type="match status" value="1"/>
</dbReference>
<evidence type="ECO:0000256" key="2">
    <source>
        <dbReference type="ARBA" id="ARBA00004801"/>
    </source>
</evidence>
<dbReference type="PROSITE" id="PS00584">
    <property type="entry name" value="PFKB_KINASES_2"/>
    <property type="match status" value="1"/>
</dbReference>
<dbReference type="GO" id="GO:0005634">
    <property type="term" value="C:nucleus"/>
    <property type="evidence" value="ECO:0007669"/>
    <property type="project" value="TreeGrafter"/>
</dbReference>
<dbReference type="SUPFAM" id="SSF53613">
    <property type="entry name" value="Ribokinase-like"/>
    <property type="match status" value="1"/>
</dbReference>
<keyword evidence="10 12" id="KW-0460">Magnesium</keyword>
<dbReference type="Gene3D" id="3.40.1190.20">
    <property type="match status" value="1"/>
</dbReference>
<dbReference type="InterPro" id="IPR029056">
    <property type="entry name" value="Ribokinase-like"/>
</dbReference>
<dbReference type="GO" id="GO:0005829">
    <property type="term" value="C:cytosol"/>
    <property type="evidence" value="ECO:0007669"/>
    <property type="project" value="TreeGrafter"/>
</dbReference>
<keyword evidence="15" id="KW-1185">Reference proteome</keyword>
<evidence type="ECO:0000259" key="13">
    <source>
        <dbReference type="Pfam" id="PF00294"/>
    </source>
</evidence>
<dbReference type="GO" id="GO:0006144">
    <property type="term" value="P:purine nucleobase metabolic process"/>
    <property type="evidence" value="ECO:0007669"/>
    <property type="project" value="TreeGrafter"/>
</dbReference>
<comment type="function">
    <text evidence="12">ATP dependent phosphorylation of adenosine and other related nucleoside analogs to monophosphate derivatives.</text>
</comment>
<sequence>MSDHFFLGIGNPLLDISAVVKPELLAKYDLKANDAILAEEKHKPLYDELVRDYNVEYVAGGAAQNAMRGAQWLLPENSTIYIGAAGKDDQAIQLVAAAKKDGLETKYMEVHKPTGRCAVLITGISRSLVTDLLAANEYKIEHLKSPEIWACVEKAKYFYVGGYFLTVSPDSALHLAKHAAQTNKHFMMNLSAPFIPQFFKKQVDDLEEYWDVLFGNEAEAISYADSHDLKTHNITEIALHISKLPKKNVSRSRMVVFTQGAHSTIVVKDGKVHEFPVIPIDTKDIVDTNGAGDAYCGGFLSQYVQGKSIETCAKAGNYVANVVIQRNGPTYPSEAHSFKE</sequence>
<name>A0AAD5U7N9_9FUNG</name>
<dbReference type="FunFam" id="3.30.1110.10:FF:000001">
    <property type="entry name" value="Adenosine kinase a"/>
    <property type="match status" value="1"/>
</dbReference>
<evidence type="ECO:0000256" key="11">
    <source>
        <dbReference type="PIRSR" id="PIRSR601805-1"/>
    </source>
</evidence>
<evidence type="ECO:0000256" key="10">
    <source>
        <dbReference type="ARBA" id="ARBA00022842"/>
    </source>
</evidence>
<evidence type="ECO:0000313" key="15">
    <source>
        <dbReference type="Proteomes" id="UP001211065"/>
    </source>
</evidence>
<dbReference type="AlphaFoldDB" id="A0AAD5U7N9"/>
<gene>
    <name evidence="14" type="ORF">HK099_000085</name>
</gene>
<evidence type="ECO:0000313" key="14">
    <source>
        <dbReference type="EMBL" id="KAJ3224224.1"/>
    </source>
</evidence>
<dbReference type="GO" id="GO:0005524">
    <property type="term" value="F:ATP binding"/>
    <property type="evidence" value="ECO:0007669"/>
    <property type="project" value="UniProtKB-UniRule"/>
</dbReference>
<evidence type="ECO:0000256" key="7">
    <source>
        <dbReference type="ARBA" id="ARBA00022741"/>
    </source>
</evidence>
<accession>A0AAD5U7N9</accession>
<comment type="pathway">
    <text evidence="2 12">Purine metabolism; AMP biosynthesis via salvage pathway; AMP from adenosine: step 1/1.</text>
</comment>
<proteinExistence type="inferred from homology"/>
<dbReference type="EMBL" id="JADGJW010000100">
    <property type="protein sequence ID" value="KAJ3224224.1"/>
    <property type="molecule type" value="Genomic_DNA"/>
</dbReference>
<keyword evidence="6 12" id="KW-0660">Purine salvage</keyword>
<dbReference type="InterPro" id="IPR001805">
    <property type="entry name" value="Adenokinase"/>
</dbReference>
<comment type="similarity">
    <text evidence="3 12">Belongs to the carbohydrate kinase PfkB family.</text>
</comment>
<dbReference type="EC" id="2.7.1.20" evidence="4 12"/>
<keyword evidence="9 12" id="KW-0067">ATP-binding</keyword>
<organism evidence="14 15">
    <name type="scientific">Clydaea vesicula</name>
    <dbReference type="NCBI Taxonomy" id="447962"/>
    <lineage>
        <taxon>Eukaryota</taxon>
        <taxon>Fungi</taxon>
        <taxon>Fungi incertae sedis</taxon>
        <taxon>Chytridiomycota</taxon>
        <taxon>Chytridiomycota incertae sedis</taxon>
        <taxon>Chytridiomycetes</taxon>
        <taxon>Lobulomycetales</taxon>
        <taxon>Lobulomycetaceae</taxon>
        <taxon>Clydaea</taxon>
    </lineage>
</organism>
<keyword evidence="7 12" id="KW-0547">Nucleotide-binding</keyword>
<dbReference type="PRINTS" id="PR00989">
    <property type="entry name" value="ADENOKINASE"/>
</dbReference>
<reference evidence="14" key="1">
    <citation type="submission" date="2020-05" db="EMBL/GenBank/DDBJ databases">
        <title>Phylogenomic resolution of chytrid fungi.</title>
        <authorList>
            <person name="Stajich J.E."/>
            <person name="Amses K."/>
            <person name="Simmons R."/>
            <person name="Seto K."/>
            <person name="Myers J."/>
            <person name="Bonds A."/>
            <person name="Quandt C.A."/>
            <person name="Barry K."/>
            <person name="Liu P."/>
            <person name="Grigoriev I."/>
            <person name="Longcore J.E."/>
            <person name="James T.Y."/>
        </authorList>
    </citation>
    <scope>NUCLEOTIDE SEQUENCE</scope>
    <source>
        <strain evidence="14">JEL0476</strain>
    </source>
</reference>
<evidence type="ECO:0000256" key="9">
    <source>
        <dbReference type="ARBA" id="ARBA00022840"/>
    </source>
</evidence>
<evidence type="ECO:0000256" key="4">
    <source>
        <dbReference type="ARBA" id="ARBA00012119"/>
    </source>
</evidence>
<dbReference type="Proteomes" id="UP001211065">
    <property type="component" value="Unassembled WGS sequence"/>
</dbReference>
<dbReference type="GO" id="GO:0006166">
    <property type="term" value="P:purine ribonucleoside salvage"/>
    <property type="evidence" value="ECO:0007669"/>
    <property type="project" value="UniProtKB-KW"/>
</dbReference>
<comment type="cofactor">
    <cofactor evidence="1 12">
        <name>Mg(2+)</name>
        <dbReference type="ChEBI" id="CHEBI:18420"/>
    </cofactor>
</comment>
<keyword evidence="8 12" id="KW-0418">Kinase</keyword>
<dbReference type="Gene3D" id="3.30.1110.10">
    <property type="match status" value="1"/>
</dbReference>
<evidence type="ECO:0000256" key="1">
    <source>
        <dbReference type="ARBA" id="ARBA00001946"/>
    </source>
</evidence>
<dbReference type="CDD" id="cd01168">
    <property type="entry name" value="adenosine_kinase"/>
    <property type="match status" value="1"/>
</dbReference>
<feature type="domain" description="Carbohydrate kinase PfkB" evidence="13">
    <location>
        <begin position="24"/>
        <end position="334"/>
    </location>
</feature>
<evidence type="ECO:0000256" key="6">
    <source>
        <dbReference type="ARBA" id="ARBA00022726"/>
    </source>
</evidence>
<dbReference type="PANTHER" id="PTHR45769">
    <property type="entry name" value="ADENOSINE KINASE"/>
    <property type="match status" value="1"/>
</dbReference>
<comment type="caution">
    <text evidence="14">The sequence shown here is derived from an EMBL/GenBank/DDBJ whole genome shotgun (WGS) entry which is preliminary data.</text>
</comment>
<dbReference type="GO" id="GO:0004001">
    <property type="term" value="F:adenosine kinase activity"/>
    <property type="evidence" value="ECO:0007669"/>
    <property type="project" value="UniProtKB-UniRule"/>
</dbReference>
<dbReference type="GO" id="GO:0044209">
    <property type="term" value="P:AMP salvage"/>
    <property type="evidence" value="ECO:0007669"/>
    <property type="project" value="UniProtKB-UniRule"/>
</dbReference>
<evidence type="ECO:0000256" key="3">
    <source>
        <dbReference type="ARBA" id="ARBA00010688"/>
    </source>
</evidence>
<evidence type="ECO:0000256" key="8">
    <source>
        <dbReference type="ARBA" id="ARBA00022777"/>
    </source>
</evidence>
<feature type="active site" description="Proton acceptor" evidence="11">
    <location>
        <position position="293"/>
    </location>
</feature>
<evidence type="ECO:0000256" key="12">
    <source>
        <dbReference type="RuleBase" id="RU368116"/>
    </source>
</evidence>
<comment type="catalytic activity">
    <reaction evidence="12">
        <text>adenosine + ATP = AMP + ADP + H(+)</text>
        <dbReference type="Rhea" id="RHEA:20824"/>
        <dbReference type="ChEBI" id="CHEBI:15378"/>
        <dbReference type="ChEBI" id="CHEBI:16335"/>
        <dbReference type="ChEBI" id="CHEBI:30616"/>
        <dbReference type="ChEBI" id="CHEBI:456215"/>
        <dbReference type="ChEBI" id="CHEBI:456216"/>
        <dbReference type="EC" id="2.7.1.20"/>
    </reaction>
</comment>
<dbReference type="PANTHER" id="PTHR45769:SF3">
    <property type="entry name" value="ADENOSINE KINASE"/>
    <property type="match status" value="1"/>
</dbReference>
<protein>
    <recommendedName>
        <fullName evidence="4 12">Adenosine kinase</fullName>
        <shortName evidence="12">AK</shortName>
        <ecNumber evidence="4 12">2.7.1.20</ecNumber>
    </recommendedName>
    <alternativeName>
        <fullName evidence="12">Adenosine 5'-phosphotransferase</fullName>
    </alternativeName>
</protein>
<keyword evidence="5 12" id="KW-0808">Transferase</keyword>